<keyword evidence="3" id="KW-0078">Bacteriocin</keyword>
<organism evidence="4 5">
    <name type="scientific">Companilactobacillus futsaii</name>
    <dbReference type="NCBI Taxonomy" id="938155"/>
    <lineage>
        <taxon>Bacteria</taxon>
        <taxon>Bacillati</taxon>
        <taxon>Bacillota</taxon>
        <taxon>Bacilli</taxon>
        <taxon>Lactobacillales</taxon>
        <taxon>Lactobacillaceae</taxon>
        <taxon>Companilactobacillus</taxon>
    </lineage>
</organism>
<evidence type="ECO:0000313" key="5">
    <source>
        <dbReference type="Proteomes" id="UP000310673"/>
    </source>
</evidence>
<dbReference type="GO" id="GO:0042742">
    <property type="term" value="P:defense response to bacterium"/>
    <property type="evidence" value="ECO:0007669"/>
    <property type="project" value="UniProtKB-KW"/>
</dbReference>
<evidence type="ECO:0000256" key="3">
    <source>
        <dbReference type="ARBA" id="ARBA00023048"/>
    </source>
</evidence>
<reference evidence="4 5" key="1">
    <citation type="submission" date="2019-05" db="EMBL/GenBank/DDBJ databases">
        <title>Genome Sequence of Lactobacillus futsaii Y97, a Potential Probiotic Strain Isolated from the Futsai of Taiwan.</title>
        <authorList>
            <person name="Du X."/>
        </authorList>
    </citation>
    <scope>NUCLEOTIDE SEQUENCE [LARGE SCALE GENOMIC DNA]</scope>
    <source>
        <strain evidence="4 5">Y97</strain>
    </source>
</reference>
<evidence type="ECO:0000313" key="4">
    <source>
        <dbReference type="EMBL" id="QCX25657.1"/>
    </source>
</evidence>
<sequence length="52" mass="5975">MRKINSIYLLNDNELKNITGGNNAVNWILADMADAYSNMVYYQHMKPSPINN</sequence>
<gene>
    <name evidence="4" type="ORF">FG051_11375</name>
</gene>
<dbReference type="EMBL" id="CP040736">
    <property type="protein sequence ID" value="QCX25657.1"/>
    <property type="molecule type" value="Genomic_DNA"/>
</dbReference>
<dbReference type="InterPro" id="IPR010133">
    <property type="entry name" value="Bacteriocin_signal_seq"/>
</dbReference>
<dbReference type="NCBIfam" id="TIGR01847">
    <property type="entry name" value="bacteriocin_sig"/>
    <property type="match status" value="1"/>
</dbReference>
<dbReference type="KEGG" id="lft:FG051_11375"/>
<evidence type="ECO:0000256" key="1">
    <source>
        <dbReference type="ARBA" id="ARBA00022529"/>
    </source>
</evidence>
<dbReference type="RefSeq" id="WP_149029869.1">
    <property type="nucleotide sequence ID" value="NZ_CP040736.1"/>
</dbReference>
<dbReference type="GO" id="GO:0031640">
    <property type="term" value="P:killing of cells of another organism"/>
    <property type="evidence" value="ECO:0007669"/>
    <property type="project" value="UniProtKB-KW"/>
</dbReference>
<evidence type="ECO:0000256" key="2">
    <source>
        <dbReference type="ARBA" id="ARBA00023022"/>
    </source>
</evidence>
<keyword evidence="2" id="KW-0044">Antibiotic</keyword>
<proteinExistence type="predicted"/>
<dbReference type="Proteomes" id="UP000310673">
    <property type="component" value="Chromosome"/>
</dbReference>
<accession>A0A5B7T0U4</accession>
<name>A0A5B7T0U4_9LACO</name>
<protein>
    <submittedName>
        <fullName evidence="4">Bacteriocin</fullName>
    </submittedName>
</protein>
<dbReference type="AlphaFoldDB" id="A0A5B7T0U4"/>
<keyword evidence="1" id="KW-0929">Antimicrobial</keyword>